<dbReference type="Proteomes" id="UP001465976">
    <property type="component" value="Unassembled WGS sequence"/>
</dbReference>
<evidence type="ECO:0000313" key="3">
    <source>
        <dbReference type="Proteomes" id="UP001465976"/>
    </source>
</evidence>
<accession>A0ABR3FMZ7</accession>
<evidence type="ECO:0000313" key="2">
    <source>
        <dbReference type="EMBL" id="KAL0576786.1"/>
    </source>
</evidence>
<dbReference type="SUPFAM" id="SSF52047">
    <property type="entry name" value="RNI-like"/>
    <property type="match status" value="1"/>
</dbReference>
<gene>
    <name evidence="2" type="ORF">V5O48_005194</name>
</gene>
<evidence type="ECO:0000256" key="1">
    <source>
        <dbReference type="SAM" id="Coils"/>
    </source>
</evidence>
<comment type="caution">
    <text evidence="2">The sequence shown here is derived from an EMBL/GenBank/DDBJ whole genome shotgun (WGS) entry which is preliminary data.</text>
</comment>
<dbReference type="EMBL" id="JBAHYK010000198">
    <property type="protein sequence ID" value="KAL0576786.1"/>
    <property type="molecule type" value="Genomic_DNA"/>
</dbReference>
<evidence type="ECO:0008006" key="4">
    <source>
        <dbReference type="Google" id="ProtNLM"/>
    </source>
</evidence>
<organism evidence="2 3">
    <name type="scientific">Marasmius crinis-equi</name>
    <dbReference type="NCBI Taxonomy" id="585013"/>
    <lineage>
        <taxon>Eukaryota</taxon>
        <taxon>Fungi</taxon>
        <taxon>Dikarya</taxon>
        <taxon>Basidiomycota</taxon>
        <taxon>Agaricomycotina</taxon>
        <taxon>Agaricomycetes</taxon>
        <taxon>Agaricomycetidae</taxon>
        <taxon>Agaricales</taxon>
        <taxon>Marasmiineae</taxon>
        <taxon>Marasmiaceae</taxon>
        <taxon>Marasmius</taxon>
    </lineage>
</organism>
<name>A0ABR3FMZ7_9AGAR</name>
<dbReference type="Gene3D" id="3.80.10.10">
    <property type="entry name" value="Ribonuclease Inhibitor"/>
    <property type="match status" value="1"/>
</dbReference>
<feature type="coiled-coil region" evidence="1">
    <location>
        <begin position="32"/>
        <end position="80"/>
    </location>
</feature>
<reference evidence="2 3" key="1">
    <citation type="submission" date="2024-02" db="EMBL/GenBank/DDBJ databases">
        <title>A draft genome for the cacao thread blight pathogen Marasmius crinis-equi.</title>
        <authorList>
            <person name="Cohen S.P."/>
            <person name="Baruah I.K."/>
            <person name="Amoako-Attah I."/>
            <person name="Bukari Y."/>
            <person name="Meinhardt L.W."/>
            <person name="Bailey B.A."/>
        </authorList>
    </citation>
    <scope>NUCLEOTIDE SEQUENCE [LARGE SCALE GENOMIC DNA]</scope>
    <source>
        <strain evidence="2 3">GH-76</strain>
    </source>
</reference>
<keyword evidence="1" id="KW-0175">Coiled coil</keyword>
<keyword evidence="3" id="KW-1185">Reference proteome</keyword>
<proteinExistence type="predicted"/>
<dbReference type="InterPro" id="IPR032675">
    <property type="entry name" value="LRR_dom_sf"/>
</dbReference>
<protein>
    <recommendedName>
        <fullName evidence="4">F-box domain-containing protein</fullName>
    </recommendedName>
</protein>
<sequence>MNELCEKCKFTPRFQYPPVSKDEFRSFCAPPIEDLRRVISEEEQDVAGYASEIARLEDIVRRLKEEKDALEERLRDRRKILSVLRRIPRELLIEIFGYCAAPDPAATTPTVKDMDPLTRFDQDDEWRRALAAPFILAHVSSRWREIILDTPMLWSTICVSLLWYNPPVSVLRLYLERSKDAGLDVTIRDSGKENMEAVLALFSPNVMARFRRLTILDSESAPHIHHAFHDGLALPRLESLHMWGTATSQLRWSWLWEAIRRAPRLNKVFAGGWDDRIPFEVLRESNVRSLDLTKLSNYGDRRFEQHLPSVLPTLRSLESLTLRNLTKETSWSIFPLVRYENLRDLTIVHLESGTYNGLLQQFDLPNLVSLRLNFRKQIRSFEELLIPLSNFSSLRLLSLTFNWPPADRIARILDKVPNLTVFAAGVHNHSLPFDSLAPFPQLCAELAQRPTICPKLRSFTLGMEEDRITRSMLENLQGFIEGRGSNDGCSTLSRVKLITTPPMEHYASQDEGVTAALQSVRTACPNFEYNLLSRVLFKREKLIESYHSFLD</sequence>